<keyword evidence="4" id="KW-0472">Membrane</keyword>
<dbReference type="GO" id="GO:0008654">
    <property type="term" value="P:phospholipid biosynthetic process"/>
    <property type="evidence" value="ECO:0007669"/>
    <property type="project" value="TreeGrafter"/>
</dbReference>
<feature type="compositionally biased region" description="Low complexity" evidence="7">
    <location>
        <begin position="21"/>
        <end position="43"/>
    </location>
</feature>
<reference evidence="9 10" key="1">
    <citation type="journal article" date="2018" name="Mol. Biol. Evol.">
        <title>Broad Genomic Sampling Reveals a Smut Pathogenic Ancestry of the Fungal Clade Ustilaginomycotina.</title>
        <authorList>
            <person name="Kijpornyongpan T."/>
            <person name="Mondo S.J."/>
            <person name="Barry K."/>
            <person name="Sandor L."/>
            <person name="Lee J."/>
            <person name="Lipzen A."/>
            <person name="Pangilinan J."/>
            <person name="LaButti K."/>
            <person name="Hainaut M."/>
            <person name="Henrissat B."/>
            <person name="Grigoriev I.V."/>
            <person name="Spatafora J.W."/>
            <person name="Aime M.C."/>
        </authorList>
    </citation>
    <scope>NUCLEOTIDE SEQUENCE [LARGE SCALE GENOMIC DNA]</scope>
    <source>
        <strain evidence="9 10">MCA 4718</strain>
    </source>
</reference>
<feature type="compositionally biased region" description="Low complexity" evidence="7">
    <location>
        <begin position="799"/>
        <end position="810"/>
    </location>
</feature>
<dbReference type="GO" id="GO:0006072">
    <property type="term" value="P:glycerol-3-phosphate metabolic process"/>
    <property type="evidence" value="ECO:0007669"/>
    <property type="project" value="TreeGrafter"/>
</dbReference>
<dbReference type="InterPro" id="IPR002123">
    <property type="entry name" value="Plipid/glycerol_acylTrfase"/>
</dbReference>
<dbReference type="AlphaFoldDB" id="A0A316TZ16"/>
<dbReference type="GO" id="GO:0012505">
    <property type="term" value="C:endomembrane system"/>
    <property type="evidence" value="ECO:0007669"/>
    <property type="project" value="UniProtKB-SubCell"/>
</dbReference>
<evidence type="ECO:0000256" key="6">
    <source>
        <dbReference type="SAM" id="Coils"/>
    </source>
</evidence>
<feature type="coiled-coil region" evidence="6">
    <location>
        <begin position="166"/>
        <end position="193"/>
    </location>
</feature>
<comment type="subcellular location">
    <subcellularLocation>
        <location evidence="1">Endomembrane system</location>
        <topology evidence="1">Peripheral membrane protein</topology>
    </subcellularLocation>
</comment>
<dbReference type="SUPFAM" id="SSF69593">
    <property type="entry name" value="Glycerol-3-phosphate (1)-acyltransferase"/>
    <property type="match status" value="1"/>
</dbReference>
<feature type="region of interest" description="Disordered" evidence="7">
    <location>
        <begin position="795"/>
        <end position="826"/>
    </location>
</feature>
<dbReference type="InterPro" id="IPR022284">
    <property type="entry name" value="GPAT/DHAPAT"/>
</dbReference>
<evidence type="ECO:0000313" key="9">
    <source>
        <dbReference type="EMBL" id="PWN18442.1"/>
    </source>
</evidence>
<keyword evidence="3 9" id="KW-0808">Transferase</keyword>
<keyword evidence="6" id="KW-0175">Coiled coil</keyword>
<dbReference type="EMBL" id="KZ819336">
    <property type="protein sequence ID" value="PWN18442.1"/>
    <property type="molecule type" value="Genomic_DNA"/>
</dbReference>
<evidence type="ECO:0000259" key="8">
    <source>
        <dbReference type="SMART" id="SM00563"/>
    </source>
</evidence>
<evidence type="ECO:0000256" key="2">
    <source>
        <dbReference type="ARBA" id="ARBA00007937"/>
    </source>
</evidence>
<dbReference type="SMART" id="SM00563">
    <property type="entry name" value="PlsC"/>
    <property type="match status" value="1"/>
</dbReference>
<evidence type="ECO:0000256" key="4">
    <source>
        <dbReference type="ARBA" id="ARBA00023136"/>
    </source>
</evidence>
<dbReference type="PANTHER" id="PTHR12563">
    <property type="entry name" value="GLYCEROL-3-PHOSPHATE ACYLTRANSFERASE"/>
    <property type="match status" value="1"/>
</dbReference>
<dbReference type="GO" id="GO:0006631">
    <property type="term" value="P:fatty acid metabolic process"/>
    <property type="evidence" value="ECO:0007669"/>
    <property type="project" value="TreeGrafter"/>
</dbReference>
<feature type="compositionally biased region" description="Pro residues" evidence="7">
    <location>
        <begin position="811"/>
        <end position="825"/>
    </location>
</feature>
<proteinExistence type="inferred from homology"/>
<evidence type="ECO:0000256" key="7">
    <source>
        <dbReference type="SAM" id="MobiDB-lite"/>
    </source>
</evidence>
<dbReference type="Pfam" id="PF19277">
    <property type="entry name" value="GPAT_C"/>
    <property type="match status" value="1"/>
</dbReference>
<comment type="similarity">
    <text evidence="2">Belongs to the GPAT/DAPAT family.</text>
</comment>
<dbReference type="GeneID" id="37016871"/>
<dbReference type="InterPro" id="IPR045520">
    <property type="entry name" value="GPAT/DHAPAT_C"/>
</dbReference>
<dbReference type="CDD" id="cd07993">
    <property type="entry name" value="LPLAT_DHAPAT-like"/>
    <property type="match status" value="1"/>
</dbReference>
<protein>
    <submittedName>
        <fullName evidence="9">Acyltransferase-domain-containing protein</fullName>
    </submittedName>
</protein>
<keyword evidence="10" id="KW-1185">Reference proteome</keyword>
<sequence length="906" mass="100844">MTADDRSTGGDTTDRPNAQASSSSSVSSTHSSSSSSSSDPASSRGLTVGITNVNTSMLSRLDVGKDNGDAEALNDLNVVESYEAHLRQNPRRFMEQLLAAWNGSGWRGYTDYIGARILEPGQSDKTAKVVLSSANVQDRILTLAKTRTETLFPQHTIDSQTSPQRRKEFQRAKNRLRKKLEEQLTDMAQSQINVSIGRLDSLSFIKVFAASVNNILTRMYHRGIHINVPQVLELRRVAQQAAEKKQSIIFLPCHKSHIDYLTISWLLFRVGLSLPAIVAGENLDLPVVGNILRGGGAFFIRRTFSGDHLYPVVIREYIEELLQGGRNIECFIEGTRSRTGKLLPPKLGILKYIVEALQTGRTTDCWICPVSLQYDSVIESETYVTELLGKPKEQESLLGLLSGSGSLLSLKLGRIDVRFQKPWSLKEFIDEQMERRKIQFDSAGGQTQKVDFAENNEHKTLLLKALGYKVMGDINRTSVVMPAALVGTVLLTLRGRGVGRAALERKVEWLRGAIIEKGYQVADFGQMSVSEVVERALGLMKNLVEIQTDVMEVTILPAKRFELSFYRNQVIHVFVEESILCASCYTKIKQGGTAPMQTMTRAAILRETAFISGILRNEFIYGTSGAETNVNRTLAALIKQEVLEETSATGDEEGETRIGLHRLERERGRDTFDSFLFLIWPFIESYWAACCSLLLLAPPREQQKRPLQGGAGEEGEREILWFAAKDFEKKAQLFGKTLYQQGEIAYLEAINAATLSQAFGRMEELGLVLRKKSDSVKPIPLIAISPEYTPMYVFPPTPSSSSSSSSSSATPAPPPSSNSPLPLPSQHPNSLPRLWDFLEHLSSFRREGKERRETSPANERIIMRHVMADDSRVVERSWVWVDREGMPVRGGAKGRAGRQEEGGARL</sequence>
<dbReference type="RefSeq" id="XP_025345602.1">
    <property type="nucleotide sequence ID" value="XM_025495137.1"/>
</dbReference>
<dbReference type="PANTHER" id="PTHR12563:SF17">
    <property type="entry name" value="DIHYDROXYACETONE PHOSPHATE ACYLTRANSFERASE"/>
    <property type="match status" value="1"/>
</dbReference>
<dbReference type="OrthoDB" id="10255570at2759"/>
<feature type="compositionally biased region" description="Basic and acidic residues" evidence="7">
    <location>
        <begin position="1"/>
        <end position="14"/>
    </location>
</feature>
<keyword evidence="5 9" id="KW-0012">Acyltransferase</keyword>
<feature type="region of interest" description="Disordered" evidence="7">
    <location>
        <begin position="1"/>
        <end position="47"/>
    </location>
</feature>
<organism evidence="9 10">
    <name type="scientific">Pseudomicrostroma glucosiphilum</name>
    <dbReference type="NCBI Taxonomy" id="1684307"/>
    <lineage>
        <taxon>Eukaryota</taxon>
        <taxon>Fungi</taxon>
        <taxon>Dikarya</taxon>
        <taxon>Basidiomycota</taxon>
        <taxon>Ustilaginomycotina</taxon>
        <taxon>Exobasidiomycetes</taxon>
        <taxon>Microstromatales</taxon>
        <taxon>Microstromatales incertae sedis</taxon>
        <taxon>Pseudomicrostroma</taxon>
    </lineage>
</organism>
<dbReference type="STRING" id="1684307.A0A316TZ16"/>
<dbReference type="Pfam" id="PF01553">
    <property type="entry name" value="Acyltransferase"/>
    <property type="match status" value="1"/>
</dbReference>
<evidence type="ECO:0000313" key="10">
    <source>
        <dbReference type="Proteomes" id="UP000245942"/>
    </source>
</evidence>
<gene>
    <name evidence="9" type="ORF">BCV69DRAFT_314637</name>
</gene>
<dbReference type="Proteomes" id="UP000245942">
    <property type="component" value="Unassembled WGS sequence"/>
</dbReference>
<dbReference type="GO" id="GO:0004366">
    <property type="term" value="F:glycerol-3-phosphate O-acyltransferase activity"/>
    <property type="evidence" value="ECO:0007669"/>
    <property type="project" value="TreeGrafter"/>
</dbReference>
<dbReference type="InterPro" id="IPR041728">
    <property type="entry name" value="GPAT/DHAPAT_LPLAT"/>
</dbReference>
<accession>A0A316TZ16</accession>
<name>A0A316TZ16_9BASI</name>
<dbReference type="GO" id="GO:0031966">
    <property type="term" value="C:mitochondrial membrane"/>
    <property type="evidence" value="ECO:0007669"/>
    <property type="project" value="TreeGrafter"/>
</dbReference>
<feature type="domain" description="Phospholipid/glycerol acyltransferase" evidence="8">
    <location>
        <begin position="248"/>
        <end position="375"/>
    </location>
</feature>
<dbReference type="GO" id="GO:0019432">
    <property type="term" value="P:triglyceride biosynthetic process"/>
    <property type="evidence" value="ECO:0007669"/>
    <property type="project" value="TreeGrafter"/>
</dbReference>
<evidence type="ECO:0000256" key="3">
    <source>
        <dbReference type="ARBA" id="ARBA00022679"/>
    </source>
</evidence>
<evidence type="ECO:0000256" key="5">
    <source>
        <dbReference type="ARBA" id="ARBA00023315"/>
    </source>
</evidence>
<evidence type="ECO:0000256" key="1">
    <source>
        <dbReference type="ARBA" id="ARBA00004184"/>
    </source>
</evidence>